<dbReference type="InterPro" id="IPR005279">
    <property type="entry name" value="Dipep/tripep_permease"/>
</dbReference>
<keyword evidence="6 9" id="KW-1133">Transmembrane helix</keyword>
<evidence type="ECO:0000256" key="3">
    <source>
        <dbReference type="ARBA" id="ARBA00022475"/>
    </source>
</evidence>
<feature type="transmembrane region" description="Helical" evidence="9">
    <location>
        <begin position="106"/>
        <end position="124"/>
    </location>
</feature>
<feature type="transmembrane region" description="Helical" evidence="9">
    <location>
        <begin position="322"/>
        <end position="342"/>
    </location>
</feature>
<dbReference type="RefSeq" id="WP_194537982.1">
    <property type="nucleotide sequence ID" value="NZ_JACEFB010000006.1"/>
</dbReference>
<evidence type="ECO:0000256" key="8">
    <source>
        <dbReference type="RuleBase" id="RU003755"/>
    </source>
</evidence>
<keyword evidence="4 8" id="KW-0812">Transmembrane</keyword>
<evidence type="ECO:0000256" key="1">
    <source>
        <dbReference type="ARBA" id="ARBA00004651"/>
    </source>
</evidence>
<accession>A0A7V8VEG2</accession>
<dbReference type="NCBIfam" id="TIGR00924">
    <property type="entry name" value="yjdL_sub1_fam"/>
    <property type="match status" value="1"/>
</dbReference>
<dbReference type="PROSITE" id="PS01022">
    <property type="entry name" value="PTR2_1"/>
    <property type="match status" value="1"/>
</dbReference>
<keyword evidence="5" id="KW-0571">Peptide transport</keyword>
<evidence type="ECO:0000256" key="4">
    <source>
        <dbReference type="ARBA" id="ARBA00022692"/>
    </source>
</evidence>
<evidence type="ECO:0000256" key="5">
    <source>
        <dbReference type="ARBA" id="ARBA00022856"/>
    </source>
</evidence>
<dbReference type="SUPFAM" id="SSF103473">
    <property type="entry name" value="MFS general substrate transporter"/>
    <property type="match status" value="2"/>
</dbReference>
<sequence length="569" mass="62247">MRTEYLIMAIAWLVVGIWVALVIAANRKVHPKVLFLLFMVELWERFSYYGMRALLILYLTSLAITGGFNIPKDQAYGIYAAYGALVYLTPLAGGILADRILGFRKAIFWGAVLMAAGQFTLALSTGQQKIPQTDVQALPALTGNTVLAGTTEGSGNFLLMYLGLALLVLGNGFFKPNISSLIGRYYEQGDPRRDGAFTIFYMGINIGAFLTPLTCGTIAEIEGWSYGFMTAGLGMCLGLTIFLYTAAQGYLGPHAEPPMPAAGSATSSTTNEEVANLEGNNTQSFATTTPAQPWYLTASVVYLGTFAAIPLAMWLIHHNEVMDWILLGLGLITVAYMIRISLAYDLVERQRMWVIILLLFFTTVFWSFFELAGSAINIFTLQNVNKNLWWGIQLTTSNFQAVNPLFIMVFAPFFSVMWVWLARRGWEPAAPVKFAIGLALLGAGFLVLNLGKAAAVEAMVPALFLILMYLLHTLGELALSPVGLSLVTKLAPARIAGLCMGFWFLSSAIAHQAGKWISRLTVVPEGSSREESLQKSIEVFNMVGMFALVSAGILLALSPIIKRWMHGVR</sequence>
<feature type="transmembrane region" description="Helical" evidence="9">
    <location>
        <begin position="401"/>
        <end position="422"/>
    </location>
</feature>
<evidence type="ECO:0000256" key="6">
    <source>
        <dbReference type="ARBA" id="ARBA00022989"/>
    </source>
</evidence>
<keyword evidence="2 8" id="KW-0813">Transport</keyword>
<feature type="transmembrane region" description="Helical" evidence="9">
    <location>
        <begin position="76"/>
        <end position="97"/>
    </location>
</feature>
<dbReference type="GO" id="GO:0006857">
    <property type="term" value="P:oligopeptide transport"/>
    <property type="evidence" value="ECO:0007669"/>
    <property type="project" value="InterPro"/>
</dbReference>
<feature type="transmembrane region" description="Helical" evidence="9">
    <location>
        <begin position="195"/>
        <end position="219"/>
    </location>
</feature>
<dbReference type="EMBL" id="JACEFB010000006">
    <property type="protein sequence ID" value="MBA2226550.1"/>
    <property type="molecule type" value="Genomic_DNA"/>
</dbReference>
<feature type="transmembrane region" description="Helical" evidence="9">
    <location>
        <begin position="6"/>
        <end position="25"/>
    </location>
</feature>
<gene>
    <name evidence="10" type="ORF">H0921_10300</name>
</gene>
<dbReference type="PANTHER" id="PTHR23517">
    <property type="entry name" value="RESISTANCE PROTEIN MDTM, PUTATIVE-RELATED-RELATED"/>
    <property type="match status" value="1"/>
</dbReference>
<comment type="similarity">
    <text evidence="8">Belongs to the major facilitator superfamily. Proton-dependent oligopeptide transporter (POT/PTR) (TC 2.A.17) family.</text>
</comment>
<dbReference type="InterPro" id="IPR000109">
    <property type="entry name" value="POT_fam"/>
</dbReference>
<protein>
    <submittedName>
        <fullName evidence="10">Peptide MFS transporter</fullName>
    </submittedName>
</protein>
<keyword evidence="5" id="KW-0653">Protein transport</keyword>
<keyword evidence="7 9" id="KW-0472">Membrane</keyword>
<evidence type="ECO:0000256" key="7">
    <source>
        <dbReference type="ARBA" id="ARBA00023136"/>
    </source>
</evidence>
<feature type="transmembrane region" description="Helical" evidence="9">
    <location>
        <begin position="294"/>
        <end position="316"/>
    </location>
</feature>
<comment type="caution">
    <text evidence="10">The sequence shown here is derived from an EMBL/GenBank/DDBJ whole genome shotgun (WGS) entry which is preliminary data.</text>
</comment>
<evidence type="ECO:0000256" key="9">
    <source>
        <dbReference type="SAM" id="Phobius"/>
    </source>
</evidence>
<name>A0A7V8VEG2_9BACT</name>
<dbReference type="PROSITE" id="PS01023">
    <property type="entry name" value="PTR2_2"/>
    <property type="match status" value="1"/>
</dbReference>
<evidence type="ECO:0000313" key="11">
    <source>
        <dbReference type="Proteomes" id="UP000542342"/>
    </source>
</evidence>
<dbReference type="Pfam" id="PF00854">
    <property type="entry name" value="PTR2"/>
    <property type="match status" value="1"/>
</dbReference>
<proteinExistence type="inferred from homology"/>
<feature type="transmembrane region" description="Helical" evidence="9">
    <location>
        <begin position="491"/>
        <end position="510"/>
    </location>
</feature>
<dbReference type="CDD" id="cd17346">
    <property type="entry name" value="MFS_DtpA_like"/>
    <property type="match status" value="1"/>
</dbReference>
<dbReference type="InterPro" id="IPR050171">
    <property type="entry name" value="MFS_Transporters"/>
</dbReference>
<dbReference type="Gene3D" id="1.20.1250.20">
    <property type="entry name" value="MFS general substrate transporter like domains"/>
    <property type="match status" value="1"/>
</dbReference>
<feature type="transmembrane region" description="Helical" evidence="9">
    <location>
        <begin position="157"/>
        <end position="174"/>
    </location>
</feature>
<feature type="transmembrane region" description="Helical" evidence="9">
    <location>
        <begin position="354"/>
        <end position="381"/>
    </location>
</feature>
<dbReference type="InterPro" id="IPR036259">
    <property type="entry name" value="MFS_trans_sf"/>
</dbReference>
<feature type="transmembrane region" description="Helical" evidence="9">
    <location>
        <begin position="46"/>
        <end position="70"/>
    </location>
</feature>
<dbReference type="InterPro" id="IPR018456">
    <property type="entry name" value="PTR2_symporter_CS"/>
</dbReference>
<dbReference type="AlphaFoldDB" id="A0A7V8VEG2"/>
<evidence type="ECO:0000256" key="2">
    <source>
        <dbReference type="ARBA" id="ARBA00022448"/>
    </source>
</evidence>
<keyword evidence="11" id="KW-1185">Reference proteome</keyword>
<feature type="transmembrane region" description="Helical" evidence="9">
    <location>
        <begin position="539"/>
        <end position="561"/>
    </location>
</feature>
<feature type="transmembrane region" description="Helical" evidence="9">
    <location>
        <begin position="458"/>
        <end position="479"/>
    </location>
</feature>
<reference evidence="10 11" key="1">
    <citation type="submission" date="2020-07" db="EMBL/GenBank/DDBJ databases">
        <title>Thermogemmata thermophila gen. nov., sp. nov., a novel moderate thermophilic planctomycete from a Kamchatka hot spring.</title>
        <authorList>
            <person name="Elcheninov A.G."/>
            <person name="Podosokorskaya O.A."/>
            <person name="Kovaleva O.L."/>
            <person name="Novikov A."/>
            <person name="Bonch-Osmolovskaya E.A."/>
            <person name="Toshchakov S.V."/>
            <person name="Kublanov I.V."/>
        </authorList>
    </citation>
    <scope>NUCLEOTIDE SEQUENCE [LARGE SCALE GENOMIC DNA]</scope>
    <source>
        <strain evidence="10 11">2918</strain>
    </source>
</reference>
<comment type="subcellular location">
    <subcellularLocation>
        <location evidence="1">Cell membrane</location>
        <topology evidence="1">Multi-pass membrane protein</topology>
    </subcellularLocation>
    <subcellularLocation>
        <location evidence="8">Membrane</location>
        <topology evidence="8">Multi-pass membrane protein</topology>
    </subcellularLocation>
</comment>
<evidence type="ECO:0000313" key="10">
    <source>
        <dbReference type="EMBL" id="MBA2226550.1"/>
    </source>
</evidence>
<keyword evidence="3" id="KW-1003">Cell membrane</keyword>
<feature type="transmembrane region" description="Helical" evidence="9">
    <location>
        <begin position="434"/>
        <end position="452"/>
    </location>
</feature>
<dbReference type="PANTHER" id="PTHR23517:SF15">
    <property type="entry name" value="PROTON-DEPENDENT OLIGOPEPTIDE FAMILY TRANSPORT PROTEIN"/>
    <property type="match status" value="1"/>
</dbReference>
<organism evidence="10 11">
    <name type="scientific">Thermogemmata fonticola</name>
    <dbReference type="NCBI Taxonomy" id="2755323"/>
    <lineage>
        <taxon>Bacteria</taxon>
        <taxon>Pseudomonadati</taxon>
        <taxon>Planctomycetota</taxon>
        <taxon>Planctomycetia</taxon>
        <taxon>Gemmatales</taxon>
        <taxon>Gemmataceae</taxon>
        <taxon>Thermogemmata</taxon>
    </lineage>
</organism>
<dbReference type="GO" id="GO:0005886">
    <property type="term" value="C:plasma membrane"/>
    <property type="evidence" value="ECO:0007669"/>
    <property type="project" value="UniProtKB-SubCell"/>
</dbReference>
<feature type="transmembrane region" description="Helical" evidence="9">
    <location>
        <begin position="225"/>
        <end position="244"/>
    </location>
</feature>
<dbReference type="Proteomes" id="UP000542342">
    <property type="component" value="Unassembled WGS sequence"/>
</dbReference>
<dbReference type="GO" id="GO:1904680">
    <property type="term" value="F:peptide transmembrane transporter activity"/>
    <property type="evidence" value="ECO:0007669"/>
    <property type="project" value="InterPro"/>
</dbReference>